<feature type="transmembrane region" description="Helical" evidence="1">
    <location>
        <begin position="31"/>
        <end position="54"/>
    </location>
</feature>
<evidence type="ECO:0000313" key="2">
    <source>
        <dbReference type="EMBL" id="EXV06468.1"/>
    </source>
</evidence>
<name>A0A0A1V9W3_9HYPO</name>
<dbReference type="AlphaFoldDB" id="A0A0A1V9W3"/>
<dbReference type="EMBL" id="JELW01000001">
    <property type="protein sequence ID" value="EXV06468.1"/>
    <property type="molecule type" value="Genomic_DNA"/>
</dbReference>
<keyword evidence="1" id="KW-0812">Transmembrane</keyword>
<dbReference type="eggNOG" id="ENOG502R1EW">
    <property type="taxonomic scope" value="Eukaryota"/>
</dbReference>
<comment type="caution">
    <text evidence="2">The sequence shown here is derived from an EMBL/GenBank/DDBJ whole genome shotgun (WGS) entry which is preliminary data.</text>
</comment>
<evidence type="ECO:0000256" key="1">
    <source>
        <dbReference type="SAM" id="Phobius"/>
    </source>
</evidence>
<keyword evidence="1" id="KW-1133">Transmembrane helix</keyword>
<dbReference type="OrthoDB" id="3453456at2759"/>
<sequence length="179" mass="19668">MAYEMTSPQGQTIVHQQHVPARRGMSRWWPVSFFIAAIIFFIIGGGLMGAWAASFDGYAYYTDGNWYGAIACFVIASLLKLTAWILLIVWCVKGRNRAQPSTTVTYVNPPPVNGAYAVPPQNYFQQPYSADPTKSQAPAPVYQNVEPVPMQYGETARYCGNCGNATTTPFCAQCGGKVF</sequence>
<organism evidence="2 3">
    <name type="scientific">Metarhizium robertsii</name>
    <dbReference type="NCBI Taxonomy" id="568076"/>
    <lineage>
        <taxon>Eukaryota</taxon>
        <taxon>Fungi</taxon>
        <taxon>Dikarya</taxon>
        <taxon>Ascomycota</taxon>
        <taxon>Pezizomycotina</taxon>
        <taxon>Sordariomycetes</taxon>
        <taxon>Hypocreomycetidae</taxon>
        <taxon>Hypocreales</taxon>
        <taxon>Clavicipitaceae</taxon>
        <taxon>Metarhizium</taxon>
    </lineage>
</organism>
<dbReference type="Proteomes" id="UP000030151">
    <property type="component" value="Unassembled WGS sequence"/>
</dbReference>
<evidence type="ECO:0000313" key="3">
    <source>
        <dbReference type="Proteomes" id="UP000030151"/>
    </source>
</evidence>
<feature type="transmembrane region" description="Helical" evidence="1">
    <location>
        <begin position="66"/>
        <end position="92"/>
    </location>
</feature>
<reference evidence="2 3" key="1">
    <citation type="submission" date="2014-02" db="EMBL/GenBank/DDBJ databases">
        <title>The genome sequence of the entomopathogenic fungus Metarhizium robertsii ARSEF 2575.</title>
        <authorList>
            <person name="Giuliano Garisto Donzelli B."/>
            <person name="Roe B.A."/>
            <person name="Macmil S.L."/>
            <person name="Krasnoff S.B."/>
            <person name="Gibson D.M."/>
        </authorList>
    </citation>
    <scope>NUCLEOTIDE SEQUENCE [LARGE SCALE GENOMIC DNA]</scope>
    <source>
        <strain evidence="2 3">ARSEF 2575</strain>
    </source>
</reference>
<keyword evidence="1" id="KW-0472">Membrane</keyword>
<protein>
    <submittedName>
        <fullName evidence="2">Uncharacterized protein</fullName>
    </submittedName>
</protein>
<gene>
    <name evidence="2" type="ORF">X797_001188</name>
</gene>
<dbReference type="HOGENOM" id="CLU_128862_0_0_1"/>
<accession>A0A0A1V9W3</accession>
<proteinExistence type="predicted"/>